<dbReference type="InterPro" id="IPR020269">
    <property type="entry name" value="Phage_Mu_Releasin"/>
</dbReference>
<sequence>MEPKSWFLEWWPVLSFIFMGAMAIGGVLMRRSFVSQEQLTPLNNRVQTIEQTYAKDRELNEIKLRMEKQEALIDNLPNRDLLAQTQLQLARVEAQCKHLEETITRIERPLSLMLEAKLNRRSSD</sequence>
<comment type="caution">
    <text evidence="2">The sequence shown here is derived from an EMBL/GenBank/DDBJ whole genome shotgun (WGS) entry which is preliminary data.</text>
</comment>
<evidence type="ECO:0000256" key="1">
    <source>
        <dbReference type="SAM" id="Phobius"/>
    </source>
</evidence>
<reference evidence="2 3" key="1">
    <citation type="submission" date="2021-08" db="EMBL/GenBank/DDBJ databases">
        <title>Rheinheimera aquimaris sp. nov., isolated from seawater of the East Sea in Korea.</title>
        <authorList>
            <person name="Kim K.H."/>
            <person name="Wenting R."/>
            <person name="Kim K.R."/>
            <person name="Jeon C.O."/>
        </authorList>
    </citation>
    <scope>NUCLEOTIDE SEQUENCE [LARGE SCALE GENOMIC DNA]</scope>
    <source>
        <strain evidence="2 3">MA-13</strain>
    </source>
</reference>
<proteinExistence type="predicted"/>
<protein>
    <submittedName>
        <fullName evidence="2">DUF2730 domain-containing protein</fullName>
    </submittedName>
</protein>
<keyword evidence="1" id="KW-1133">Transmembrane helix</keyword>
<dbReference type="EMBL" id="JAERPS020000003">
    <property type="protein sequence ID" value="MBZ9612154.1"/>
    <property type="molecule type" value="Genomic_DNA"/>
</dbReference>
<keyword evidence="3" id="KW-1185">Reference proteome</keyword>
<keyword evidence="1" id="KW-0472">Membrane</keyword>
<evidence type="ECO:0000313" key="2">
    <source>
        <dbReference type="EMBL" id="MBZ9612154.1"/>
    </source>
</evidence>
<dbReference type="RefSeq" id="WP_205310842.1">
    <property type="nucleotide sequence ID" value="NZ_JAERPS020000003.1"/>
</dbReference>
<dbReference type="Pfam" id="PF10805">
    <property type="entry name" value="DUF2730"/>
    <property type="match status" value="1"/>
</dbReference>
<organism evidence="2 3">
    <name type="scientific">Rheinheimera maricola</name>
    <dbReference type="NCBI Taxonomy" id="2793282"/>
    <lineage>
        <taxon>Bacteria</taxon>
        <taxon>Pseudomonadati</taxon>
        <taxon>Pseudomonadota</taxon>
        <taxon>Gammaproteobacteria</taxon>
        <taxon>Chromatiales</taxon>
        <taxon>Chromatiaceae</taxon>
        <taxon>Rheinheimera</taxon>
    </lineage>
</organism>
<evidence type="ECO:0000313" key="3">
    <source>
        <dbReference type="Proteomes" id="UP000663814"/>
    </source>
</evidence>
<dbReference type="Proteomes" id="UP000663814">
    <property type="component" value="Unassembled WGS sequence"/>
</dbReference>
<accession>A0ABS7X9B9</accession>
<feature type="transmembrane region" description="Helical" evidence="1">
    <location>
        <begin position="6"/>
        <end position="29"/>
    </location>
</feature>
<name>A0ABS7X9B9_9GAMM</name>
<keyword evidence="1" id="KW-0812">Transmembrane</keyword>
<gene>
    <name evidence="2" type="ORF">I4W93_011170</name>
</gene>